<organism evidence="1 2">
    <name type="scientific">Papio anubis</name>
    <name type="common">Olive baboon</name>
    <dbReference type="NCBI Taxonomy" id="9555"/>
    <lineage>
        <taxon>Eukaryota</taxon>
        <taxon>Metazoa</taxon>
        <taxon>Chordata</taxon>
        <taxon>Craniata</taxon>
        <taxon>Vertebrata</taxon>
        <taxon>Euteleostomi</taxon>
        <taxon>Mammalia</taxon>
        <taxon>Eutheria</taxon>
        <taxon>Euarchontoglires</taxon>
        <taxon>Primates</taxon>
        <taxon>Haplorrhini</taxon>
        <taxon>Catarrhini</taxon>
        <taxon>Cercopithecidae</taxon>
        <taxon>Cercopithecinae</taxon>
        <taxon>Papio</taxon>
    </lineage>
</organism>
<protein>
    <submittedName>
        <fullName evidence="1">Uncharacterized protein</fullName>
    </submittedName>
</protein>
<dbReference type="Bgee" id="ENSPANG00000032572">
    <property type="expression patterns" value="Expressed in thymus and 5 other cell types or tissues"/>
</dbReference>
<proteinExistence type="predicted"/>
<dbReference type="Proteomes" id="UP000028761">
    <property type="component" value="Chromosome 20"/>
</dbReference>
<reference evidence="1 2" key="1">
    <citation type="submission" date="2012-03" db="EMBL/GenBank/DDBJ databases">
        <title>Whole Genome Assembly of Papio anubis.</title>
        <authorList>
            <person name="Liu Y.L."/>
            <person name="Abraham K.A."/>
            <person name="Akbar H.A."/>
            <person name="Ali S.A."/>
            <person name="Anosike U.A."/>
            <person name="Aqrawi P.A."/>
            <person name="Arias F.A."/>
            <person name="Attaway T.A."/>
            <person name="Awwad R.A."/>
            <person name="Babu C.B."/>
            <person name="Bandaranaike D.B."/>
            <person name="Battles P.B."/>
            <person name="Bell A.B."/>
            <person name="Beltran B.B."/>
            <person name="Berhane-Mersha D.B."/>
            <person name="Bess C.B."/>
            <person name="Bickham C.B."/>
            <person name="Bolden T.B."/>
            <person name="Carter K.C."/>
            <person name="Chau D.C."/>
            <person name="Chavez A.C."/>
            <person name="Clerc-Blankenburg K.C."/>
            <person name="Coyle M.C."/>
            <person name="Dao M.D."/>
            <person name="Davila M.L.D."/>
            <person name="Davy-Carroll L.D."/>
            <person name="Denson S.D."/>
            <person name="Dinh H.D."/>
            <person name="Fernandez S.F."/>
            <person name="Fernando P.F."/>
            <person name="Forbes L.F."/>
            <person name="Francis C.F."/>
            <person name="Francisco L.F."/>
            <person name="Fu Q.F."/>
            <person name="Garcia-Iii R.G."/>
            <person name="Garrett T.G."/>
            <person name="Gross S.G."/>
            <person name="Gubbala S.G."/>
            <person name="Hirani K.H."/>
            <person name="Hogues M.H."/>
            <person name="Hollins B.H."/>
            <person name="Jackson L.J."/>
            <person name="Javaid M.J."/>
            <person name="Jhangiani S.J."/>
            <person name="Johnson A.J."/>
            <person name="Johnson B.J."/>
            <person name="Jones J.J."/>
            <person name="Joshi V.J."/>
            <person name="Kalu J.K."/>
            <person name="Khan N.K."/>
            <person name="Korchina V.K."/>
            <person name="Kovar C.K."/>
            <person name="Lago L.L."/>
            <person name="Lara F.L."/>
            <person name="Le T.-K.L."/>
            <person name="Lee S.L."/>
            <person name="Legall-Iii F.L."/>
            <person name="Lemon S.L."/>
            <person name="Liu J.L."/>
            <person name="Liu Y.-S.L."/>
            <person name="Liyanage D.L."/>
            <person name="Lopez J.L."/>
            <person name="Lorensuhewa L.L."/>
            <person name="Mata R.M."/>
            <person name="Mathew T.M."/>
            <person name="Mercado C.M."/>
            <person name="Mercado I.M."/>
            <person name="Morales K.M."/>
            <person name="Morgan M.M."/>
            <person name="Munidasa M.M."/>
            <person name="Ngo D.N."/>
            <person name="Nguyen L.N."/>
            <person name="Nguyen T.N."/>
            <person name="Nguyen N.N."/>
            <person name="Obregon M.O."/>
            <person name="Okwuonu G.O."/>
            <person name="Ongeri F.O."/>
            <person name="Onwere C.O."/>
            <person name="Osifeso I.O."/>
            <person name="Parra A.P."/>
            <person name="Patil S.P."/>
            <person name="Perez A.P."/>
            <person name="Perez Y.P."/>
            <person name="Pham C.P."/>
            <person name="Pu L.-L.P."/>
            <person name="Puazo M.P."/>
            <person name="Quiroz J.Q."/>
            <person name="Rouhana J.R."/>
            <person name="Ruiz M.R."/>
            <person name="Ruiz S.-J.R."/>
            <person name="Saada N.S."/>
            <person name="Santibanez J.S."/>
            <person name="Scheel M.S."/>
            <person name="Schneider B.S."/>
            <person name="Simmons D.S."/>
            <person name="Sisson I.S."/>
            <person name="Tang L.-Y.T."/>
            <person name="Thornton R.T."/>
            <person name="Tisius J.T."/>
            <person name="Toledanes G.T."/>
            <person name="Trejos Z.T."/>
            <person name="Usmani K.U."/>
            <person name="Varghese R.V."/>
            <person name="Vattathil S.V."/>
            <person name="Vee V.V."/>
            <person name="Walker D.W."/>
            <person name="Weissenberger G.W."/>
            <person name="White C.W."/>
            <person name="Williams A.W."/>
            <person name="Woodworth J.W."/>
            <person name="Wright R.W."/>
            <person name="Zhu Y.Z."/>
            <person name="Han Y.H."/>
            <person name="Newsham I.N."/>
            <person name="Nazareth L.N."/>
            <person name="Worley K.W."/>
            <person name="Muzny D.M."/>
            <person name="Rogers J.R."/>
            <person name="Gibbs R.G."/>
        </authorList>
    </citation>
    <scope>NUCLEOTIDE SEQUENCE [LARGE SCALE GENOMIC DNA]</scope>
</reference>
<evidence type="ECO:0000313" key="2">
    <source>
        <dbReference type="Proteomes" id="UP000028761"/>
    </source>
</evidence>
<dbReference type="Ensembl" id="ENSPANT00000041338.2">
    <property type="protein sequence ID" value="ENSPANP00000027180.1"/>
    <property type="gene ID" value="ENSPANG00000032572.2"/>
</dbReference>
<accession>A0A2I3LUN9</accession>
<dbReference type="AlphaFoldDB" id="A0A2I3LUN9"/>
<dbReference type="GeneTree" id="ENSGT01130000279421"/>
<evidence type="ECO:0000313" key="1">
    <source>
        <dbReference type="Ensembl" id="ENSPANP00000027180.1"/>
    </source>
</evidence>
<sequence length="38" mass="4342">MRRARERAEVDAAAAGTWETKVKWKHLGMLLGKNHPIL</sequence>
<reference evidence="1" key="2">
    <citation type="submission" date="2025-08" db="UniProtKB">
        <authorList>
            <consortium name="Ensembl"/>
        </authorList>
    </citation>
    <scope>IDENTIFICATION</scope>
</reference>
<name>A0A2I3LUN9_PAPAN</name>
<keyword evidence="2" id="KW-1185">Reference proteome</keyword>
<reference evidence="1" key="3">
    <citation type="submission" date="2025-09" db="UniProtKB">
        <authorList>
            <consortium name="Ensembl"/>
        </authorList>
    </citation>
    <scope>IDENTIFICATION</scope>
</reference>